<proteinExistence type="predicted"/>
<gene>
    <name evidence="1" type="ORF">NCGR_LOCUS14833</name>
</gene>
<sequence>MGEVEDCCPVIDGRKEIIGKGRTSLEEVEELEDEDVMEISPAQFTPRKRRAVKVKEQLDDKFLRRSKRNGVKLDGYKSPRKEVPAPVPLAMIPATASAPAPHLTKEIVEGIATGFL</sequence>
<evidence type="ECO:0000313" key="1">
    <source>
        <dbReference type="EMBL" id="CAD6221580.1"/>
    </source>
</evidence>
<dbReference type="EMBL" id="CAJGYO010000003">
    <property type="protein sequence ID" value="CAD6221580.1"/>
    <property type="molecule type" value="Genomic_DNA"/>
</dbReference>
<dbReference type="OrthoDB" id="694615at2759"/>
<dbReference type="Proteomes" id="UP000604825">
    <property type="component" value="Unassembled WGS sequence"/>
</dbReference>
<accession>A0A811NGT0</accession>
<keyword evidence="2" id="KW-1185">Reference proteome</keyword>
<dbReference type="AlphaFoldDB" id="A0A811NGT0"/>
<name>A0A811NGT0_9POAL</name>
<organism evidence="1 2">
    <name type="scientific">Miscanthus lutarioriparius</name>
    <dbReference type="NCBI Taxonomy" id="422564"/>
    <lineage>
        <taxon>Eukaryota</taxon>
        <taxon>Viridiplantae</taxon>
        <taxon>Streptophyta</taxon>
        <taxon>Embryophyta</taxon>
        <taxon>Tracheophyta</taxon>
        <taxon>Spermatophyta</taxon>
        <taxon>Magnoliopsida</taxon>
        <taxon>Liliopsida</taxon>
        <taxon>Poales</taxon>
        <taxon>Poaceae</taxon>
        <taxon>PACMAD clade</taxon>
        <taxon>Panicoideae</taxon>
        <taxon>Andropogonodae</taxon>
        <taxon>Andropogoneae</taxon>
        <taxon>Saccharinae</taxon>
        <taxon>Miscanthus</taxon>
    </lineage>
</organism>
<reference evidence="1" key="1">
    <citation type="submission" date="2020-10" db="EMBL/GenBank/DDBJ databases">
        <authorList>
            <person name="Han B."/>
            <person name="Lu T."/>
            <person name="Zhao Q."/>
            <person name="Huang X."/>
            <person name="Zhao Y."/>
        </authorList>
    </citation>
    <scope>NUCLEOTIDE SEQUENCE</scope>
</reference>
<comment type="caution">
    <text evidence="1">The sequence shown here is derived from an EMBL/GenBank/DDBJ whole genome shotgun (WGS) entry which is preliminary data.</text>
</comment>
<protein>
    <submittedName>
        <fullName evidence="1">Uncharacterized protein</fullName>
    </submittedName>
</protein>
<evidence type="ECO:0000313" key="2">
    <source>
        <dbReference type="Proteomes" id="UP000604825"/>
    </source>
</evidence>